<dbReference type="SUPFAM" id="SSF54001">
    <property type="entry name" value="Cysteine proteinases"/>
    <property type="match status" value="1"/>
</dbReference>
<evidence type="ECO:0000259" key="3">
    <source>
        <dbReference type="PROSITE" id="PS50911"/>
    </source>
</evidence>
<organism evidence="4 5">
    <name type="scientific">Mammaliicoccus vitulinus</name>
    <dbReference type="NCBI Taxonomy" id="71237"/>
    <lineage>
        <taxon>Bacteria</taxon>
        <taxon>Bacillati</taxon>
        <taxon>Bacillota</taxon>
        <taxon>Bacilli</taxon>
        <taxon>Bacillales</taxon>
        <taxon>Staphylococcaceae</taxon>
        <taxon>Mammaliicoccus</taxon>
    </lineage>
</organism>
<name>A0A2T4PQN7_9STAP</name>
<evidence type="ECO:0000313" key="4">
    <source>
        <dbReference type="EMBL" id="PTI28138.1"/>
    </source>
</evidence>
<proteinExistence type="predicted"/>
<gene>
    <name evidence="4" type="ORF">BU072_12240</name>
</gene>
<feature type="region of interest" description="Disordered" evidence="1">
    <location>
        <begin position="40"/>
        <end position="181"/>
    </location>
</feature>
<evidence type="ECO:0000313" key="5">
    <source>
        <dbReference type="Proteomes" id="UP000241209"/>
    </source>
</evidence>
<dbReference type="InterPro" id="IPR007921">
    <property type="entry name" value="CHAP_dom"/>
</dbReference>
<dbReference type="EMBL" id="PZFK01000034">
    <property type="protein sequence ID" value="PTI28138.1"/>
    <property type="molecule type" value="Genomic_DNA"/>
</dbReference>
<feature type="compositionally biased region" description="Polar residues" evidence="1">
    <location>
        <begin position="150"/>
        <end position="165"/>
    </location>
</feature>
<accession>A0A2T4PQN7</accession>
<feature type="chain" id="PRO_5039259788" evidence="2">
    <location>
        <begin position="23"/>
        <end position="340"/>
    </location>
</feature>
<evidence type="ECO:0000256" key="1">
    <source>
        <dbReference type="SAM" id="MobiDB-lite"/>
    </source>
</evidence>
<keyword evidence="2" id="KW-0732">Signal</keyword>
<dbReference type="Pfam" id="PF05257">
    <property type="entry name" value="CHAP"/>
    <property type="match status" value="1"/>
</dbReference>
<feature type="signal peptide" evidence="2">
    <location>
        <begin position="1"/>
        <end position="22"/>
    </location>
</feature>
<reference evidence="4 5" key="1">
    <citation type="journal article" date="2016" name="Front. Microbiol.">
        <title>Comprehensive Phylogenetic Analysis of Bovine Non-aureus Staphylococci Species Based on Whole-Genome Sequencing.</title>
        <authorList>
            <person name="Naushad S."/>
            <person name="Barkema H.W."/>
            <person name="Luby C."/>
            <person name="Condas L.A."/>
            <person name="Nobrega D.B."/>
            <person name="Carson D.A."/>
            <person name="De Buck J."/>
        </authorList>
    </citation>
    <scope>NUCLEOTIDE SEQUENCE [LARGE SCALE GENOMIC DNA]</scope>
    <source>
        <strain evidence="4 5">SNUC 2204</strain>
    </source>
</reference>
<evidence type="ECO:0000256" key="2">
    <source>
        <dbReference type="SAM" id="SignalP"/>
    </source>
</evidence>
<dbReference type="AlphaFoldDB" id="A0A2T4PQN7"/>
<comment type="caution">
    <text evidence="4">The sequence shown here is derived from an EMBL/GenBank/DDBJ whole genome shotgun (WGS) entry which is preliminary data.</text>
</comment>
<dbReference type="PROSITE" id="PS50911">
    <property type="entry name" value="CHAP"/>
    <property type="match status" value="1"/>
</dbReference>
<feature type="compositionally biased region" description="Polar residues" evidence="1">
    <location>
        <begin position="46"/>
        <end position="92"/>
    </location>
</feature>
<dbReference type="Proteomes" id="UP000241209">
    <property type="component" value="Unassembled WGS sequence"/>
</dbReference>
<dbReference type="Gene3D" id="3.90.1720.10">
    <property type="entry name" value="endopeptidase domain like (from Nostoc punctiforme)"/>
    <property type="match status" value="1"/>
</dbReference>
<dbReference type="InterPro" id="IPR038765">
    <property type="entry name" value="Papain-like_cys_pep_sf"/>
</dbReference>
<dbReference type="RefSeq" id="WP_107557335.1">
    <property type="nucleotide sequence ID" value="NZ_PZFK01000034.1"/>
</dbReference>
<sequence length="340" mass="37694">MRKLILKGTTALIFMSSLNVLSNTNTYAQTYNSIDEAKKEHPDAQFNVNQSDGSFTYSNNQTQVPNDNNKPKQNTNTNASTRNEDQPLNQTPFKPDDRNSSTNTPTNDSNNRQQQTPLQEAPEAPEQTETPNAPNTNNAESNPNNESDTDTTVQEPSPPITNTLPSDEKEDRKSDVTKAFKKDKHGMVTNVDMDELNDELRLTEFNDKAKNEDGEPLAIGNGKIIDNPTYASKNNLYTAGQCTWYVFDKRAKDGKTISTFWGDARNWAGQASSEGFNVDHKPEKGAILQTGNGPFGHVAYVERVNSDGSVFISEMNYVGTYIVSTRTISSAEVGSYNFIH</sequence>
<feature type="compositionally biased region" description="Low complexity" evidence="1">
    <location>
        <begin position="100"/>
        <end position="146"/>
    </location>
</feature>
<feature type="compositionally biased region" description="Basic and acidic residues" evidence="1">
    <location>
        <begin position="166"/>
        <end position="180"/>
    </location>
</feature>
<protein>
    <submittedName>
        <fullName evidence="4">CHAP domain-containing protein</fullName>
    </submittedName>
</protein>
<feature type="domain" description="Peptidase C51" evidence="3">
    <location>
        <begin position="217"/>
        <end position="340"/>
    </location>
</feature>